<evidence type="ECO:0000256" key="2">
    <source>
        <dbReference type="ARBA" id="ARBA00008873"/>
    </source>
</evidence>
<evidence type="ECO:0000256" key="6">
    <source>
        <dbReference type="ARBA" id="ARBA00023065"/>
    </source>
</evidence>
<evidence type="ECO:0000313" key="12">
    <source>
        <dbReference type="Proteomes" id="UP001209553"/>
    </source>
</evidence>
<evidence type="ECO:0000256" key="8">
    <source>
        <dbReference type="SAM" id="Phobius"/>
    </source>
</evidence>
<dbReference type="InterPro" id="IPR058533">
    <property type="entry name" value="Cation_efflux_TM"/>
</dbReference>
<feature type="transmembrane region" description="Helical" evidence="8">
    <location>
        <begin position="156"/>
        <end position="181"/>
    </location>
</feature>
<name>A0ABT2QRJ8_9STAP</name>
<feature type="transmembrane region" description="Helical" evidence="8">
    <location>
        <begin position="20"/>
        <end position="45"/>
    </location>
</feature>
<feature type="domain" description="Cation efflux protein transmembrane" evidence="9">
    <location>
        <begin position="20"/>
        <end position="213"/>
    </location>
</feature>
<dbReference type="PANTHER" id="PTHR11562:SF17">
    <property type="entry name" value="RE54080P-RELATED"/>
    <property type="match status" value="1"/>
</dbReference>
<keyword evidence="7 8" id="KW-0472">Membrane</keyword>
<feature type="transmembrane region" description="Helical" evidence="8">
    <location>
        <begin position="90"/>
        <end position="113"/>
    </location>
</feature>
<dbReference type="InterPro" id="IPR050681">
    <property type="entry name" value="CDF/SLC30A"/>
</dbReference>
<evidence type="ECO:0000259" key="9">
    <source>
        <dbReference type="Pfam" id="PF01545"/>
    </source>
</evidence>
<dbReference type="InterPro" id="IPR002524">
    <property type="entry name" value="Cation_efflux"/>
</dbReference>
<dbReference type="EMBL" id="JAOPKZ010000012">
    <property type="protein sequence ID" value="MCU5746611.1"/>
    <property type="molecule type" value="Genomic_DNA"/>
</dbReference>
<dbReference type="RefSeq" id="WP_262856255.1">
    <property type="nucleotide sequence ID" value="NZ_JAOPKZ010000012.1"/>
</dbReference>
<keyword evidence="12" id="KW-1185">Reference proteome</keyword>
<evidence type="ECO:0000259" key="10">
    <source>
        <dbReference type="Pfam" id="PF16916"/>
    </source>
</evidence>
<dbReference type="SUPFAM" id="SSF161111">
    <property type="entry name" value="Cation efflux protein transmembrane domain-like"/>
    <property type="match status" value="1"/>
</dbReference>
<dbReference type="InterPro" id="IPR036837">
    <property type="entry name" value="Cation_efflux_CTD_sf"/>
</dbReference>
<accession>A0ABT2QRJ8</accession>
<evidence type="ECO:0000256" key="5">
    <source>
        <dbReference type="ARBA" id="ARBA00022989"/>
    </source>
</evidence>
<comment type="caution">
    <text evidence="11">The sequence shown here is derived from an EMBL/GenBank/DDBJ whole genome shotgun (WGS) entry which is preliminary data.</text>
</comment>
<gene>
    <name evidence="11" type="ORF">N9R04_07775</name>
</gene>
<feature type="transmembrane region" description="Helical" evidence="8">
    <location>
        <begin position="187"/>
        <end position="205"/>
    </location>
</feature>
<evidence type="ECO:0000256" key="3">
    <source>
        <dbReference type="ARBA" id="ARBA00022448"/>
    </source>
</evidence>
<dbReference type="Gene3D" id="1.20.1510.10">
    <property type="entry name" value="Cation efflux protein transmembrane domain"/>
    <property type="match status" value="1"/>
</dbReference>
<proteinExistence type="inferred from homology"/>
<dbReference type="Pfam" id="PF01545">
    <property type="entry name" value="Cation_efflux"/>
    <property type="match status" value="1"/>
</dbReference>
<dbReference type="PANTHER" id="PTHR11562">
    <property type="entry name" value="CATION EFFLUX PROTEIN/ ZINC TRANSPORTER"/>
    <property type="match status" value="1"/>
</dbReference>
<dbReference type="Proteomes" id="UP001209553">
    <property type="component" value="Unassembled WGS sequence"/>
</dbReference>
<evidence type="ECO:0000256" key="7">
    <source>
        <dbReference type="ARBA" id="ARBA00023136"/>
    </source>
</evidence>
<keyword evidence="5 8" id="KW-1133">Transmembrane helix</keyword>
<protein>
    <submittedName>
        <fullName evidence="11">Cation diffusion facilitator family transporter</fullName>
    </submittedName>
</protein>
<dbReference type="InterPro" id="IPR027470">
    <property type="entry name" value="Cation_efflux_CTD"/>
</dbReference>
<dbReference type="Pfam" id="PF16916">
    <property type="entry name" value="ZT_dimer"/>
    <property type="match status" value="1"/>
</dbReference>
<organism evidence="11 12">
    <name type="scientific">Staphylococcus marylandisciuri</name>
    <dbReference type="NCBI Taxonomy" id="2981529"/>
    <lineage>
        <taxon>Bacteria</taxon>
        <taxon>Bacillati</taxon>
        <taxon>Bacillota</taxon>
        <taxon>Bacilli</taxon>
        <taxon>Bacillales</taxon>
        <taxon>Staphylococcaceae</taxon>
        <taxon>Staphylococcus</taxon>
    </lineage>
</organism>
<dbReference type="Gene3D" id="3.30.70.1350">
    <property type="entry name" value="Cation efflux protein, cytoplasmic domain"/>
    <property type="match status" value="1"/>
</dbReference>
<feature type="transmembrane region" description="Helical" evidence="8">
    <location>
        <begin position="51"/>
        <end position="69"/>
    </location>
</feature>
<keyword evidence="4 8" id="KW-0812">Transmembrane</keyword>
<feature type="domain" description="Cation efflux protein cytoplasmic" evidence="10">
    <location>
        <begin position="217"/>
        <end position="292"/>
    </location>
</feature>
<keyword evidence="3" id="KW-0813">Transport</keyword>
<comment type="similarity">
    <text evidence="2">Belongs to the cation diffusion facilitator (CDF) transporter (TC 2.A.4) family. SLC30A subfamily.</text>
</comment>
<sequence length="319" mass="35445">MSEHAHHHHSHVHTNNKKVLIFSFILISCFMVIEIAGGMIAQSLALVSDGIHMLSDAISLGVALVAFIYGEKHPTFQNTFGYRRFEILAALFNAVLLIVISIYIVIEAIQRFIHPTSVHSNQMFIISFIGLIINIVIAAIMFKGSDTSHNLNMKGAFLHVLGDLLGSVGAMVAAVIIWLLGWNWADPVMSIIMSLIILKSAWTVMKSSINILMEGTPHNVKLEQIIAAITEEREIEQVHDWHLWSISSDVNALSCHAVVSSSLTMSEAELLLKKIEHKLEHLNVQHVTIQLETDNHDHEEALFCSTMHGTTSAAHAHEH</sequence>
<evidence type="ECO:0000256" key="1">
    <source>
        <dbReference type="ARBA" id="ARBA00004141"/>
    </source>
</evidence>
<dbReference type="SUPFAM" id="SSF160240">
    <property type="entry name" value="Cation efflux protein cytoplasmic domain-like"/>
    <property type="match status" value="1"/>
</dbReference>
<feature type="transmembrane region" description="Helical" evidence="8">
    <location>
        <begin position="125"/>
        <end position="144"/>
    </location>
</feature>
<comment type="subcellular location">
    <subcellularLocation>
        <location evidence="1">Membrane</location>
        <topology evidence="1">Multi-pass membrane protein</topology>
    </subcellularLocation>
</comment>
<evidence type="ECO:0000256" key="4">
    <source>
        <dbReference type="ARBA" id="ARBA00022692"/>
    </source>
</evidence>
<dbReference type="NCBIfam" id="TIGR01297">
    <property type="entry name" value="CDF"/>
    <property type="match status" value="1"/>
</dbReference>
<evidence type="ECO:0000313" key="11">
    <source>
        <dbReference type="EMBL" id="MCU5746611.1"/>
    </source>
</evidence>
<keyword evidence="6" id="KW-0406">Ion transport</keyword>
<reference evidence="11 12" key="1">
    <citation type="journal article" date="2023" name="Int. J. Syst. Evol. Microbiol.">
        <title>Streptococcus sciuri sp. nov., Staphylococcus marylandisciuri sp. nov. and Staphylococcus americanisciuri sp. nov., isolated from faeces of eastern grey squirrel (Sciurus carolinensis).</title>
        <authorList>
            <person name="Volokhov D.V."/>
            <person name="Zagorodnyaya T.A."/>
            <person name="Furtak V.A."/>
            <person name="Nattanmai G."/>
            <person name="Randall L."/>
            <person name="Jose S."/>
            <person name="Gao Y."/>
            <person name="Eisenberg T."/>
            <person name="Delmonte P."/>
            <person name="Blom J."/>
            <person name="Mitchell K.K."/>
        </authorList>
    </citation>
    <scope>NUCLEOTIDE SEQUENCE [LARGE SCALE GENOMIC DNA]</scope>
    <source>
        <strain evidence="11 12">SQ8-PEA</strain>
    </source>
</reference>
<dbReference type="InterPro" id="IPR027469">
    <property type="entry name" value="Cation_efflux_TMD_sf"/>
</dbReference>